<dbReference type="EMBL" id="CAXHTB010000021">
    <property type="protein sequence ID" value="CAL0328552.1"/>
    <property type="molecule type" value="Genomic_DNA"/>
</dbReference>
<protein>
    <submittedName>
        <fullName evidence="1">Uncharacterized protein</fullName>
    </submittedName>
</protein>
<evidence type="ECO:0000313" key="2">
    <source>
        <dbReference type="Proteomes" id="UP001497480"/>
    </source>
</evidence>
<dbReference type="Proteomes" id="UP001497480">
    <property type="component" value="Unassembled WGS sequence"/>
</dbReference>
<dbReference type="PANTHER" id="PTHR31061">
    <property type="entry name" value="LD22376P"/>
    <property type="match status" value="1"/>
</dbReference>
<sequence>MLLTSAASGLTFIALYVLVDVYGHRLSTSVLEWMGKHVTSIFVLVSSNLDVIAIQGFYWTKPENNIEV</sequence>
<proteinExistence type="predicted"/>
<organism evidence="1 2">
    <name type="scientific">Lupinus luteus</name>
    <name type="common">European yellow lupine</name>
    <dbReference type="NCBI Taxonomy" id="3873"/>
    <lineage>
        <taxon>Eukaryota</taxon>
        <taxon>Viridiplantae</taxon>
        <taxon>Streptophyta</taxon>
        <taxon>Embryophyta</taxon>
        <taxon>Tracheophyta</taxon>
        <taxon>Spermatophyta</taxon>
        <taxon>Magnoliopsida</taxon>
        <taxon>eudicotyledons</taxon>
        <taxon>Gunneridae</taxon>
        <taxon>Pentapetalae</taxon>
        <taxon>rosids</taxon>
        <taxon>fabids</taxon>
        <taxon>Fabales</taxon>
        <taxon>Fabaceae</taxon>
        <taxon>Papilionoideae</taxon>
        <taxon>50 kb inversion clade</taxon>
        <taxon>genistoids sensu lato</taxon>
        <taxon>core genistoids</taxon>
        <taxon>Genisteae</taxon>
        <taxon>Lupinus</taxon>
    </lineage>
</organism>
<accession>A0AAV1Y3I4</accession>
<gene>
    <name evidence="1" type="ORF">LLUT_LOCUS29612</name>
</gene>
<dbReference type="PANTHER" id="PTHR31061:SF28">
    <property type="entry name" value="HEPARAN-ALPHA-GLUCOSAMINIDE N-ACETYLTRANSFERASE-LIKE"/>
    <property type="match status" value="1"/>
</dbReference>
<dbReference type="AlphaFoldDB" id="A0AAV1Y3I4"/>
<reference evidence="1 2" key="1">
    <citation type="submission" date="2024-03" db="EMBL/GenBank/DDBJ databases">
        <authorList>
            <person name="Martinez-Hernandez J."/>
        </authorList>
    </citation>
    <scope>NUCLEOTIDE SEQUENCE [LARGE SCALE GENOMIC DNA]</scope>
</reference>
<keyword evidence="2" id="KW-1185">Reference proteome</keyword>
<name>A0AAV1Y3I4_LUPLU</name>
<evidence type="ECO:0000313" key="1">
    <source>
        <dbReference type="EMBL" id="CAL0328552.1"/>
    </source>
</evidence>
<comment type="caution">
    <text evidence="1">The sequence shown here is derived from an EMBL/GenBank/DDBJ whole genome shotgun (WGS) entry which is preliminary data.</text>
</comment>